<dbReference type="EMBL" id="BKBI01000006">
    <property type="protein sequence ID" value="GEQ35499.1"/>
    <property type="molecule type" value="Genomic_DNA"/>
</dbReference>
<evidence type="ECO:0000256" key="5">
    <source>
        <dbReference type="ARBA" id="ARBA00023277"/>
    </source>
</evidence>
<keyword evidence="5" id="KW-0119">Carbohydrate metabolism</keyword>
<organism evidence="6 7">
    <name type="scientific">Marinilactibacillus psychrotolerans</name>
    <dbReference type="NCBI Taxonomy" id="191770"/>
    <lineage>
        <taxon>Bacteria</taxon>
        <taxon>Bacillati</taxon>
        <taxon>Bacillota</taxon>
        <taxon>Bacilli</taxon>
        <taxon>Lactobacillales</taxon>
        <taxon>Carnobacteriaceae</taxon>
        <taxon>Marinilactibacillus</taxon>
    </lineage>
</organism>
<keyword evidence="4" id="KW-0456">Lyase</keyword>
<dbReference type="PANTHER" id="PTHR30246:SF1">
    <property type="entry name" value="2-DEHYDRO-3-DEOXY-6-PHOSPHOGALACTONATE ALDOLASE-RELATED"/>
    <property type="match status" value="1"/>
</dbReference>
<evidence type="ECO:0000256" key="2">
    <source>
        <dbReference type="ARBA" id="ARBA00006906"/>
    </source>
</evidence>
<protein>
    <submittedName>
        <fullName evidence="6">2-keto-3-deoxy-6-phosphogluconate aldolase</fullName>
    </submittedName>
</protein>
<dbReference type="PANTHER" id="PTHR30246">
    <property type="entry name" value="2-KETO-3-DEOXY-6-PHOSPHOGLUCONATE ALDOLASE"/>
    <property type="match status" value="1"/>
</dbReference>
<dbReference type="InterPro" id="IPR000887">
    <property type="entry name" value="Aldlse_KDPG_KHG"/>
</dbReference>
<evidence type="ECO:0000313" key="7">
    <source>
        <dbReference type="Proteomes" id="UP000887127"/>
    </source>
</evidence>
<evidence type="ECO:0000256" key="3">
    <source>
        <dbReference type="ARBA" id="ARBA00011233"/>
    </source>
</evidence>
<gene>
    <name evidence="6" type="primary">eda_1</name>
    <name evidence="6" type="ORF">M132T_10070</name>
</gene>
<evidence type="ECO:0000256" key="1">
    <source>
        <dbReference type="ARBA" id="ARBA00004761"/>
    </source>
</evidence>
<dbReference type="NCBIfam" id="TIGR01182">
    <property type="entry name" value="eda"/>
    <property type="match status" value="1"/>
</dbReference>
<dbReference type="Gene3D" id="3.20.20.70">
    <property type="entry name" value="Aldolase class I"/>
    <property type="match status" value="1"/>
</dbReference>
<dbReference type="RefSeq" id="WP_091762599.1">
    <property type="nucleotide sequence ID" value="NZ_BJVX01000015.1"/>
</dbReference>
<dbReference type="CDD" id="cd00452">
    <property type="entry name" value="KDPG_aldolase"/>
    <property type="match status" value="1"/>
</dbReference>
<dbReference type="AlphaFoldDB" id="A0AAV3WV90"/>
<dbReference type="NCBIfam" id="NF005119">
    <property type="entry name" value="PRK06552.1"/>
    <property type="match status" value="1"/>
</dbReference>
<dbReference type="Proteomes" id="UP000887127">
    <property type="component" value="Unassembled WGS sequence"/>
</dbReference>
<comment type="pathway">
    <text evidence="1">Carbohydrate acid metabolism.</text>
</comment>
<name>A0AAV3WV90_9LACT</name>
<dbReference type="Pfam" id="PF01081">
    <property type="entry name" value="Aldolase"/>
    <property type="match status" value="1"/>
</dbReference>
<dbReference type="InterPro" id="IPR013785">
    <property type="entry name" value="Aldolase_TIM"/>
</dbReference>
<dbReference type="GeneID" id="96911927"/>
<accession>A0AAV3WV90</accession>
<proteinExistence type="inferred from homology"/>
<comment type="caution">
    <text evidence="6">The sequence shown here is derived from an EMBL/GenBank/DDBJ whole genome shotgun (WGS) entry which is preliminary data.</text>
</comment>
<evidence type="ECO:0000256" key="4">
    <source>
        <dbReference type="ARBA" id="ARBA00023239"/>
    </source>
</evidence>
<dbReference type="SUPFAM" id="SSF51569">
    <property type="entry name" value="Aldolase"/>
    <property type="match status" value="1"/>
</dbReference>
<dbReference type="GO" id="GO:0016829">
    <property type="term" value="F:lyase activity"/>
    <property type="evidence" value="ECO:0007669"/>
    <property type="project" value="UniProtKB-KW"/>
</dbReference>
<evidence type="ECO:0000313" key="6">
    <source>
        <dbReference type="EMBL" id="GEQ35499.1"/>
    </source>
</evidence>
<comment type="subunit">
    <text evidence="3">Homotrimer.</text>
</comment>
<reference evidence="6" key="1">
    <citation type="submission" date="2019-08" db="EMBL/GenBank/DDBJ databases">
        <title>Marinilactibacillus psychrotolerans M13-2T whole genome sequencing project.</title>
        <authorList>
            <person name="Ishikawa M."/>
            <person name="Suzuki T."/>
            <person name="Matsutani M."/>
        </authorList>
    </citation>
    <scope>NUCLEOTIDE SEQUENCE</scope>
    <source>
        <strain evidence="6">M13-2T</strain>
    </source>
</reference>
<comment type="similarity">
    <text evidence="2">Belongs to the KHG/KDPG aldolase family.</text>
</comment>
<sequence length="210" mass="22944">MKLEVVSEIKNTGIMAIVRVKTKERAKEIAQACLDGGVNVLEISYTLPNAGEIIEFLKEEFKETMVIGAGTVLDSETARLAIMAGAQFIIAPNFKKEIAFSCNRYQIPYAPGCTTMTEMIEALEYGASYVKVFPVASHFGPSFIKTIKTPIPHMPLLSSGGVNIDNAEEWFNTGVECLGVGSLLTKGSYEEIKKNAASLVLSRDNIRKKD</sequence>